<name>A0ABW3UER1_9GAMM</name>
<reference evidence="2" key="1">
    <citation type="journal article" date="2019" name="Int. J. Syst. Evol. Microbiol.">
        <title>The Global Catalogue of Microorganisms (GCM) 10K type strain sequencing project: providing services to taxonomists for standard genome sequencing and annotation.</title>
        <authorList>
            <consortium name="The Broad Institute Genomics Platform"/>
            <consortium name="The Broad Institute Genome Sequencing Center for Infectious Disease"/>
            <person name="Wu L."/>
            <person name="Ma J."/>
        </authorList>
    </citation>
    <scope>NUCLEOTIDE SEQUENCE [LARGE SCALE GENOMIC DNA]</scope>
    <source>
        <strain evidence="2">CCUG 54356</strain>
    </source>
</reference>
<accession>A0ABW3UER1</accession>
<keyword evidence="2" id="KW-1185">Reference proteome</keyword>
<comment type="caution">
    <text evidence="1">The sequence shown here is derived from an EMBL/GenBank/DDBJ whole genome shotgun (WGS) entry which is preliminary data.</text>
</comment>
<organism evidence="1 2">
    <name type="scientific">Microbulbifer celer</name>
    <dbReference type="NCBI Taxonomy" id="435905"/>
    <lineage>
        <taxon>Bacteria</taxon>
        <taxon>Pseudomonadati</taxon>
        <taxon>Pseudomonadota</taxon>
        <taxon>Gammaproteobacteria</taxon>
        <taxon>Cellvibrionales</taxon>
        <taxon>Microbulbiferaceae</taxon>
        <taxon>Microbulbifer</taxon>
    </lineage>
</organism>
<dbReference type="RefSeq" id="WP_230435144.1">
    <property type="nucleotide sequence ID" value="NZ_CP087715.1"/>
</dbReference>
<evidence type="ECO:0000313" key="1">
    <source>
        <dbReference type="EMBL" id="MFD1218356.1"/>
    </source>
</evidence>
<evidence type="ECO:0000313" key="2">
    <source>
        <dbReference type="Proteomes" id="UP001597264"/>
    </source>
</evidence>
<proteinExistence type="predicted"/>
<protein>
    <submittedName>
        <fullName evidence="1">Uncharacterized protein</fullName>
    </submittedName>
</protein>
<gene>
    <name evidence="1" type="ORF">ACFQ2X_17275</name>
</gene>
<dbReference type="Proteomes" id="UP001597264">
    <property type="component" value="Unassembled WGS sequence"/>
</dbReference>
<dbReference type="EMBL" id="JBHTLR010000034">
    <property type="protein sequence ID" value="MFD1218356.1"/>
    <property type="molecule type" value="Genomic_DNA"/>
</dbReference>
<sequence length="245" mass="27628">MDENLMRMTATLAQGRYQYSCDGRIMPVQDDWQLGRNASGQQLLVSRRHVGEQGNGIEVRALMDTGLVTESRVTWRDEVDEVNAHYRLAPQSEKRPAMGDPIEAEWTGPNGLQRSIVEGDNRLLFPLMRIFMGPLLLRLCDMEFGCEVVAPDIVDPSQRGKLLAPRVSHRRAAMMPGDANIQGVHDLGEDIAVFSYQGDEAERDAHCFVDPRGLLVGYDWPSSTGRLWQVRLKDLEWSPQLRVLA</sequence>